<accession>A0A8A0RK51</accession>
<keyword evidence="2" id="KW-1185">Reference proteome</keyword>
<dbReference type="AlphaFoldDB" id="A0A8A0RK51"/>
<organism evidence="1 2">
    <name type="scientific">Koleobacter methoxysyntrophicus</name>
    <dbReference type="NCBI Taxonomy" id="2751313"/>
    <lineage>
        <taxon>Bacteria</taxon>
        <taxon>Bacillati</taxon>
        <taxon>Bacillota</taxon>
        <taxon>Clostridia</taxon>
        <taxon>Koleobacterales</taxon>
        <taxon>Koleobacteraceae</taxon>
        <taxon>Koleobacter</taxon>
    </lineage>
</organism>
<evidence type="ECO:0000313" key="2">
    <source>
        <dbReference type="Proteomes" id="UP000662904"/>
    </source>
</evidence>
<dbReference type="Proteomes" id="UP000662904">
    <property type="component" value="Chromosome"/>
</dbReference>
<dbReference type="KEGG" id="kme:H0A61_01156"/>
<gene>
    <name evidence="1" type="ORF">H0A61_01156</name>
</gene>
<dbReference type="RefSeq" id="WP_206709015.1">
    <property type="nucleotide sequence ID" value="NZ_CP059066.1"/>
</dbReference>
<name>A0A8A0RK51_9FIRM</name>
<reference evidence="1" key="1">
    <citation type="submission" date="2020-07" db="EMBL/GenBank/DDBJ databases">
        <title>Koleobacter methoxysyntrophicus gen. nov., sp. nov., a novel anaerobic bacterium isolated from deep subsurface oil field and proposal of Koleobacterales ord. nov. in the phylum Firmicutes.</title>
        <authorList>
            <person name="Sakamoto S."/>
            <person name="Tamaki H."/>
        </authorList>
    </citation>
    <scope>NUCLEOTIDE SEQUENCE</scope>
    <source>
        <strain evidence="1">NRmbB1</strain>
    </source>
</reference>
<proteinExistence type="predicted"/>
<dbReference type="EMBL" id="CP059066">
    <property type="protein sequence ID" value="QSQ08811.1"/>
    <property type="molecule type" value="Genomic_DNA"/>
</dbReference>
<sequence>MLQGEVVYKLWRSDQLDNWANGMAVNFPPSLSRYWEVGYRDIDYQNIGLDFCSDSHWDEMLLKYYQYESEDF</sequence>
<evidence type="ECO:0000313" key="1">
    <source>
        <dbReference type="EMBL" id="QSQ08811.1"/>
    </source>
</evidence>
<protein>
    <submittedName>
        <fullName evidence="1">Uncharacterized protein</fullName>
    </submittedName>
</protein>